<sequence length="236" mass="25317">MQALINNGLFGILISILGYEIGMFIFKKTKIVVFNPLLIGIIFVILVLVFGHISYNTYNSSAKFINDMLEPATVVLAVPLYKQIKLLKKYLWPVILGLLCGCLVSMSFVSVLCYLFGFNAKLIASLIPKSVTTPISYAISSNLGGITSITVVCVIITGITGAIVGPTIFKLFKIKHPVAMGIAFGTASHSLGTATAFEMGEIQGAMSSLSIGLAGIITVILSTPIYMLVLKIFKLN</sequence>
<feature type="transmembrane region" description="Helical" evidence="5">
    <location>
        <begin position="90"/>
        <end position="117"/>
    </location>
</feature>
<evidence type="ECO:0000313" key="7">
    <source>
        <dbReference type="Proteomes" id="UP000095488"/>
    </source>
</evidence>
<evidence type="ECO:0000256" key="3">
    <source>
        <dbReference type="ARBA" id="ARBA00022989"/>
    </source>
</evidence>
<evidence type="ECO:0000256" key="5">
    <source>
        <dbReference type="SAM" id="Phobius"/>
    </source>
</evidence>
<feature type="transmembrane region" description="Helical" evidence="5">
    <location>
        <begin position="177"/>
        <end position="197"/>
    </location>
</feature>
<proteinExistence type="predicted"/>
<dbReference type="PANTHER" id="PTHR30249:SF0">
    <property type="entry name" value="PLASTIDAL GLYCOLATE_GLYCERATE TRANSLOCATOR 1, CHLOROPLASTIC"/>
    <property type="match status" value="1"/>
</dbReference>
<gene>
    <name evidence="6" type="primary">yohK</name>
    <name evidence="6" type="ORF">ERS852473_01864</name>
</gene>
<dbReference type="PANTHER" id="PTHR30249">
    <property type="entry name" value="PUTATIVE SEROTONIN TRANSPORTER"/>
    <property type="match status" value="1"/>
</dbReference>
<comment type="subcellular location">
    <subcellularLocation>
        <location evidence="1">Membrane</location>
        <topology evidence="1">Multi-pass membrane protein</topology>
    </subcellularLocation>
</comment>
<evidence type="ECO:0000256" key="4">
    <source>
        <dbReference type="ARBA" id="ARBA00023136"/>
    </source>
</evidence>
<evidence type="ECO:0000256" key="1">
    <source>
        <dbReference type="ARBA" id="ARBA00004141"/>
    </source>
</evidence>
<evidence type="ECO:0000256" key="2">
    <source>
        <dbReference type="ARBA" id="ARBA00022692"/>
    </source>
</evidence>
<dbReference type="Proteomes" id="UP000095488">
    <property type="component" value="Unassembled WGS sequence"/>
</dbReference>
<organism evidence="6 7">
    <name type="scientific">Sarcina ventriculi</name>
    <name type="common">Clostridium ventriculi</name>
    <dbReference type="NCBI Taxonomy" id="1267"/>
    <lineage>
        <taxon>Bacteria</taxon>
        <taxon>Bacillati</taxon>
        <taxon>Bacillota</taxon>
        <taxon>Clostridia</taxon>
        <taxon>Eubacteriales</taxon>
        <taxon>Clostridiaceae</taxon>
        <taxon>Sarcina</taxon>
    </lineage>
</organism>
<comment type="caution">
    <text evidence="6">The sequence shown here is derived from an EMBL/GenBank/DDBJ whole genome shotgun (WGS) entry which is preliminary data.</text>
</comment>
<feature type="transmembrane region" description="Helical" evidence="5">
    <location>
        <begin position="209"/>
        <end position="230"/>
    </location>
</feature>
<dbReference type="InterPro" id="IPR007300">
    <property type="entry name" value="CidB/LrgB"/>
</dbReference>
<evidence type="ECO:0000313" key="6">
    <source>
        <dbReference type="EMBL" id="CUO08987.1"/>
    </source>
</evidence>
<dbReference type="Pfam" id="PF04172">
    <property type="entry name" value="LrgB"/>
    <property type="match status" value="1"/>
</dbReference>
<name>A0ABP2ATV8_SARVE</name>
<feature type="transmembrane region" description="Helical" evidence="5">
    <location>
        <begin position="32"/>
        <end position="53"/>
    </location>
</feature>
<reference evidence="6 7" key="1">
    <citation type="submission" date="2015-09" db="EMBL/GenBank/DDBJ databases">
        <authorList>
            <consortium name="Pathogen Informatics"/>
            <person name="Wu L."/>
            <person name="Ma J."/>
        </authorList>
    </citation>
    <scope>NUCLEOTIDE SEQUENCE [LARGE SCALE GENOMIC DNA]</scope>
    <source>
        <strain evidence="6 7">2789STDY5834858</strain>
    </source>
</reference>
<protein>
    <submittedName>
        <fullName evidence="6">Inner membrane protein yohK</fullName>
    </submittedName>
</protein>
<keyword evidence="3 5" id="KW-1133">Transmembrane helix</keyword>
<dbReference type="RefSeq" id="WP_055259770.1">
    <property type="nucleotide sequence ID" value="NZ_BCMV01000061.1"/>
</dbReference>
<dbReference type="EMBL" id="CYZR01000006">
    <property type="protein sequence ID" value="CUO08987.1"/>
    <property type="molecule type" value="Genomic_DNA"/>
</dbReference>
<feature type="transmembrane region" description="Helical" evidence="5">
    <location>
        <begin position="7"/>
        <end position="26"/>
    </location>
</feature>
<keyword evidence="7" id="KW-1185">Reference proteome</keyword>
<keyword evidence="2 5" id="KW-0812">Transmembrane</keyword>
<keyword evidence="4 5" id="KW-0472">Membrane</keyword>
<feature type="transmembrane region" description="Helical" evidence="5">
    <location>
        <begin position="137"/>
        <end position="165"/>
    </location>
</feature>
<accession>A0ABP2ATV8</accession>